<evidence type="ECO:0000313" key="5">
    <source>
        <dbReference type="EMBL" id="SFE67263.1"/>
    </source>
</evidence>
<dbReference type="InterPro" id="IPR017850">
    <property type="entry name" value="Alkaline_phosphatase_core_sf"/>
</dbReference>
<feature type="domain" description="Sulfatase N-terminal" evidence="4">
    <location>
        <begin position="4"/>
        <end position="332"/>
    </location>
</feature>
<evidence type="ECO:0000256" key="3">
    <source>
        <dbReference type="SAM" id="MobiDB-lite"/>
    </source>
</evidence>
<feature type="region of interest" description="Disordered" evidence="3">
    <location>
        <begin position="474"/>
        <end position="495"/>
    </location>
</feature>
<name>A0A1I2CHH6_9BACL</name>
<proteinExistence type="predicted"/>
<dbReference type="InterPro" id="IPR000917">
    <property type="entry name" value="Sulfatase_N"/>
</dbReference>
<dbReference type="EMBL" id="FONN01000005">
    <property type="protein sequence ID" value="SFE67263.1"/>
    <property type="molecule type" value="Genomic_DNA"/>
</dbReference>
<keyword evidence="6" id="KW-1185">Reference proteome</keyword>
<protein>
    <submittedName>
        <fullName evidence="5">Arylsulfatase A</fullName>
    </submittedName>
</protein>
<dbReference type="PANTHER" id="PTHR45953:SF1">
    <property type="entry name" value="IDURONATE 2-SULFATASE"/>
    <property type="match status" value="1"/>
</dbReference>
<dbReference type="Gene3D" id="3.40.720.10">
    <property type="entry name" value="Alkaline Phosphatase, subunit A"/>
    <property type="match status" value="1"/>
</dbReference>
<dbReference type="SUPFAM" id="SSF53649">
    <property type="entry name" value="Alkaline phosphatase-like"/>
    <property type="match status" value="1"/>
</dbReference>
<dbReference type="Pfam" id="PF00884">
    <property type="entry name" value="Sulfatase"/>
    <property type="match status" value="1"/>
</dbReference>
<dbReference type="GO" id="GO:0046872">
    <property type="term" value="F:metal ion binding"/>
    <property type="evidence" value="ECO:0007669"/>
    <property type="project" value="UniProtKB-KW"/>
</dbReference>
<evidence type="ECO:0000259" key="4">
    <source>
        <dbReference type="Pfam" id="PF00884"/>
    </source>
</evidence>
<keyword evidence="2" id="KW-0378">Hydrolase</keyword>
<dbReference type="CDD" id="cd16148">
    <property type="entry name" value="sulfatase_like"/>
    <property type="match status" value="1"/>
</dbReference>
<sequence>MKAIMIMFDTLNRHMLSAYGGPDWIKTPNFKRLAERTAVFDNSYVGSMPCMPARRELHTGRYNFLHRSWGPLEPFDDSAIERLGEAGIYTHLITDHQHYWEDGGGTYHTRYQSFELIRGQEGDPWKAEVNSADINLSEDLHPQVRRMLLQDRTNRKYIKEQEQFPQAQTFASGLEFIERNHEESHWFLQIETFDPHEPFYSPEQFKQMYAHEYEGGLGDWPTYGPVTEAPEDVQHMRYEYAALLTMCDHYLGKVLDMMDKHGLWESTLLIVNTDHGFLLGEHDQWAKCVQPFYNEVAHTPLFIWDPRTGVQGERRQSLVQSIDIPATLLEFFQVQQPPDMQGVPLRQTVESDKPVRKAALFGIHGGHVNVTDGQYVYMRASFSEDNQPLYNYTLMPTHMRSRFHPSELQKLELAEPFSFTKNVKTLRIPAETRGNLHAFGTLLYDVTADPEQAHPLKDPEVESKMVELMTKLMRDNDAPPEQFERMGLNSPPVDR</sequence>
<evidence type="ECO:0000256" key="2">
    <source>
        <dbReference type="ARBA" id="ARBA00022801"/>
    </source>
</evidence>
<keyword evidence="1" id="KW-0479">Metal-binding</keyword>
<dbReference type="GO" id="GO:0008484">
    <property type="term" value="F:sulfuric ester hydrolase activity"/>
    <property type="evidence" value="ECO:0007669"/>
    <property type="project" value="TreeGrafter"/>
</dbReference>
<organism evidence="5 6">
    <name type="scientific">Paenibacillus algorifonticola</name>
    <dbReference type="NCBI Taxonomy" id="684063"/>
    <lineage>
        <taxon>Bacteria</taxon>
        <taxon>Bacillati</taxon>
        <taxon>Bacillota</taxon>
        <taxon>Bacilli</taxon>
        <taxon>Bacillales</taxon>
        <taxon>Paenibacillaceae</taxon>
        <taxon>Paenibacillus</taxon>
    </lineage>
</organism>
<evidence type="ECO:0000256" key="1">
    <source>
        <dbReference type="ARBA" id="ARBA00022723"/>
    </source>
</evidence>
<dbReference type="PANTHER" id="PTHR45953">
    <property type="entry name" value="IDURONATE 2-SULFATASE"/>
    <property type="match status" value="1"/>
</dbReference>
<accession>A0A1I2CHH6</accession>
<reference evidence="6" key="1">
    <citation type="submission" date="2016-10" db="EMBL/GenBank/DDBJ databases">
        <authorList>
            <person name="Varghese N."/>
            <person name="Submissions S."/>
        </authorList>
    </citation>
    <scope>NUCLEOTIDE SEQUENCE [LARGE SCALE GENOMIC DNA]</scope>
    <source>
        <strain evidence="6">CGMCC 1.10223</strain>
    </source>
</reference>
<dbReference type="RefSeq" id="WP_046231587.1">
    <property type="nucleotide sequence ID" value="NZ_FONN01000005.1"/>
</dbReference>
<dbReference type="GO" id="GO:0005737">
    <property type="term" value="C:cytoplasm"/>
    <property type="evidence" value="ECO:0007669"/>
    <property type="project" value="TreeGrafter"/>
</dbReference>
<dbReference type="AlphaFoldDB" id="A0A1I2CHH6"/>
<gene>
    <name evidence="5" type="ORF">SAMN04487969_10555</name>
</gene>
<evidence type="ECO:0000313" key="6">
    <source>
        <dbReference type="Proteomes" id="UP000183410"/>
    </source>
</evidence>
<dbReference type="Proteomes" id="UP000183410">
    <property type="component" value="Unassembled WGS sequence"/>
</dbReference>
<dbReference type="OrthoDB" id="9762324at2"/>